<evidence type="ECO:0000256" key="3">
    <source>
        <dbReference type="ARBA" id="ARBA00022801"/>
    </source>
</evidence>
<dbReference type="GO" id="GO:0006508">
    <property type="term" value="P:proteolysis"/>
    <property type="evidence" value="ECO:0007669"/>
    <property type="project" value="UniProtKB-KW"/>
</dbReference>
<dbReference type="InterPro" id="IPR009003">
    <property type="entry name" value="Peptidase_S1_PA"/>
</dbReference>
<reference evidence="8" key="2">
    <citation type="submission" date="2025-08" db="UniProtKB">
        <authorList>
            <consortium name="RefSeq"/>
        </authorList>
    </citation>
    <scope>IDENTIFICATION</scope>
    <source>
        <strain evidence="8">MV-25-SWS-2005</strain>
        <tissue evidence="8">Whole body</tissue>
    </source>
</reference>
<keyword evidence="5" id="KW-1015">Disulfide bond</keyword>
<dbReference type="AlphaFoldDB" id="A0A6I8V351"/>
<dbReference type="KEGG" id="dpo:6896833"/>
<organism evidence="7 8">
    <name type="scientific">Drosophila pseudoobscura pseudoobscura</name>
    <name type="common">Fruit fly</name>
    <dbReference type="NCBI Taxonomy" id="46245"/>
    <lineage>
        <taxon>Eukaryota</taxon>
        <taxon>Metazoa</taxon>
        <taxon>Ecdysozoa</taxon>
        <taxon>Arthropoda</taxon>
        <taxon>Hexapoda</taxon>
        <taxon>Insecta</taxon>
        <taxon>Pterygota</taxon>
        <taxon>Neoptera</taxon>
        <taxon>Endopterygota</taxon>
        <taxon>Diptera</taxon>
        <taxon>Brachycera</taxon>
        <taxon>Muscomorpha</taxon>
        <taxon>Ephydroidea</taxon>
        <taxon>Drosophilidae</taxon>
        <taxon>Drosophila</taxon>
        <taxon>Sophophora</taxon>
    </lineage>
</organism>
<keyword evidence="1" id="KW-0645">Protease</keyword>
<accession>A0A6I8V351</accession>
<feature type="domain" description="Peptidase S1" evidence="6">
    <location>
        <begin position="47"/>
        <end position="236"/>
    </location>
</feature>
<keyword evidence="3" id="KW-0378">Hydrolase</keyword>
<dbReference type="InterPro" id="IPR050430">
    <property type="entry name" value="Peptidase_S1"/>
</dbReference>
<evidence type="ECO:0000256" key="2">
    <source>
        <dbReference type="ARBA" id="ARBA00022729"/>
    </source>
</evidence>
<dbReference type="Proteomes" id="UP000001819">
    <property type="component" value="Chromosome 2"/>
</dbReference>
<evidence type="ECO:0000259" key="6">
    <source>
        <dbReference type="Pfam" id="PF00089"/>
    </source>
</evidence>
<evidence type="ECO:0000256" key="1">
    <source>
        <dbReference type="ARBA" id="ARBA00022670"/>
    </source>
</evidence>
<name>A0A6I8V351_DROPS</name>
<dbReference type="Gene3D" id="2.40.10.10">
    <property type="entry name" value="Trypsin-like serine proteases"/>
    <property type="match status" value="1"/>
</dbReference>
<evidence type="ECO:0000313" key="8">
    <source>
        <dbReference type="RefSeq" id="XP_002137036.3"/>
    </source>
</evidence>
<dbReference type="Pfam" id="PF00089">
    <property type="entry name" value="Trypsin"/>
    <property type="match status" value="1"/>
</dbReference>
<proteinExistence type="predicted"/>
<dbReference type="InParanoid" id="A0A6I8V351"/>
<evidence type="ECO:0000313" key="7">
    <source>
        <dbReference type="Proteomes" id="UP000001819"/>
    </source>
</evidence>
<keyword evidence="7" id="KW-1185">Reference proteome</keyword>
<keyword evidence="4" id="KW-0720">Serine protease</keyword>
<dbReference type="GO" id="GO:0004252">
    <property type="term" value="F:serine-type endopeptidase activity"/>
    <property type="evidence" value="ECO:0007669"/>
    <property type="project" value="InterPro"/>
</dbReference>
<dbReference type="PANTHER" id="PTHR24276">
    <property type="entry name" value="POLYSERASE-RELATED"/>
    <property type="match status" value="1"/>
</dbReference>
<keyword evidence="2" id="KW-0732">Signal</keyword>
<evidence type="ECO:0000256" key="5">
    <source>
        <dbReference type="ARBA" id="ARBA00023157"/>
    </source>
</evidence>
<dbReference type="SUPFAM" id="SSF50494">
    <property type="entry name" value="Trypsin-like serine proteases"/>
    <property type="match status" value="1"/>
</dbReference>
<protein>
    <recommendedName>
        <fullName evidence="6">Peptidase S1 domain-containing protein</fullName>
    </recommendedName>
</protein>
<sequence length="249" mass="27661">MHVIYPTVAGEARHQIPPNQQIVRIINHYKRLSLEQLQQRAAKRKHDSQVKDYSFIVKLKVRNSVRCSGALLAPRLVISSSSCLSGVPSSQVHILTRGGSTLPVAKLEWFRSSPEVILITLVTAAPGQPIGLCSTTLKMGDNASMLMASNDLSFFGRRHSQVVSNQACKMTFLQEESVYITPNMLCLQNSQSPEKCVTQQGDALLVDRQLCGLNVYGSRCRARSLNADLYIDLEKLRTLISHFIQKLLG</sequence>
<dbReference type="PANTHER" id="PTHR24276:SF94">
    <property type="entry name" value="AT20289P-RELATED"/>
    <property type="match status" value="1"/>
</dbReference>
<dbReference type="RefSeq" id="XP_002137036.3">
    <property type="nucleotide sequence ID" value="XM_002137000.3"/>
</dbReference>
<dbReference type="InterPro" id="IPR001254">
    <property type="entry name" value="Trypsin_dom"/>
</dbReference>
<reference evidence="7" key="1">
    <citation type="submission" date="2024-06" db="UniProtKB">
        <authorList>
            <consortium name="RefSeq"/>
        </authorList>
    </citation>
    <scope>NUCLEOTIDE SEQUENCE [LARGE SCALE GENOMIC DNA]</scope>
    <source>
        <strain evidence="7">MV2-25</strain>
    </source>
</reference>
<evidence type="ECO:0000256" key="4">
    <source>
        <dbReference type="ARBA" id="ARBA00022825"/>
    </source>
</evidence>
<dbReference type="InterPro" id="IPR043504">
    <property type="entry name" value="Peptidase_S1_PA_chymotrypsin"/>
</dbReference>
<gene>
    <name evidence="8" type="primary">LOC6896833</name>
</gene>